<proteinExistence type="predicted"/>
<dbReference type="InParanoid" id="A0A2I1DJD6"/>
<evidence type="ECO:0000256" key="1">
    <source>
        <dbReference type="SAM" id="Phobius"/>
    </source>
</evidence>
<dbReference type="AlphaFoldDB" id="A0A2I1DJD6"/>
<organism evidence="2 3">
    <name type="scientific">Acidithiobacillus marinus</name>
    <dbReference type="NCBI Taxonomy" id="187490"/>
    <lineage>
        <taxon>Bacteria</taxon>
        <taxon>Pseudomonadati</taxon>
        <taxon>Pseudomonadota</taxon>
        <taxon>Acidithiobacillia</taxon>
        <taxon>Acidithiobacillales</taxon>
        <taxon>Acidithiobacillaceae</taxon>
        <taxon>Acidithiobacillus</taxon>
    </lineage>
</organism>
<evidence type="ECO:0000313" key="3">
    <source>
        <dbReference type="Proteomes" id="UP000234329"/>
    </source>
</evidence>
<sequence>MWGIVAGLVSYPVFSWYSKRFLDDQGLESGFTRMLLVFLVATILSSALGYGVSWLTTPAHTQSTQAALEKKSTVILGKELHCLQNPSSPACQSAAEQSKALENKLLGSLGAGSGQQ</sequence>
<protein>
    <submittedName>
        <fullName evidence="2">Uncharacterized protein</fullName>
    </submittedName>
</protein>
<keyword evidence="1" id="KW-1133">Transmembrane helix</keyword>
<keyword evidence="1" id="KW-0812">Transmembrane</keyword>
<keyword evidence="1" id="KW-0472">Membrane</keyword>
<dbReference type="RefSeq" id="WP_101538516.1">
    <property type="nucleotide sequence ID" value="NZ_MXAV01000044.1"/>
</dbReference>
<dbReference type="EMBL" id="MXAV01000044">
    <property type="protein sequence ID" value="PKY09987.1"/>
    <property type="molecule type" value="Genomic_DNA"/>
</dbReference>
<evidence type="ECO:0000313" key="2">
    <source>
        <dbReference type="EMBL" id="PKY09987.1"/>
    </source>
</evidence>
<dbReference type="Proteomes" id="UP000234329">
    <property type="component" value="Unassembled WGS sequence"/>
</dbReference>
<feature type="transmembrane region" description="Helical" evidence="1">
    <location>
        <begin position="31"/>
        <end position="52"/>
    </location>
</feature>
<comment type="caution">
    <text evidence="2">The sequence shown here is derived from an EMBL/GenBank/DDBJ whole genome shotgun (WGS) entry which is preliminary data.</text>
</comment>
<gene>
    <name evidence="2" type="ORF">B1757_11910</name>
</gene>
<accession>A0A2I1DJD6</accession>
<dbReference type="OrthoDB" id="5297266at2"/>
<keyword evidence="3" id="KW-1185">Reference proteome</keyword>
<reference evidence="2 3" key="1">
    <citation type="submission" date="2017-03" db="EMBL/GenBank/DDBJ databases">
        <title>Draft genime sequence of the acidophilic sulfur-oxidizing bacterium Acidithiobacillus sp. SH, isolated from seawater.</title>
        <authorList>
            <person name="Sharmin S."/>
            <person name="Tokuhisa M."/>
            <person name="Kanao T."/>
            <person name="Kamimura K."/>
        </authorList>
    </citation>
    <scope>NUCLEOTIDE SEQUENCE [LARGE SCALE GENOMIC DNA]</scope>
    <source>
        <strain evidence="2 3">SH</strain>
    </source>
</reference>
<name>A0A2I1DJD6_9PROT</name>